<gene>
    <name evidence="3" type="ORF">QBC40DRAFT_276198</name>
</gene>
<keyword evidence="2" id="KW-0812">Transmembrane</keyword>
<dbReference type="EMBL" id="MU863896">
    <property type="protein sequence ID" value="KAK4202585.1"/>
    <property type="molecule type" value="Genomic_DNA"/>
</dbReference>
<feature type="transmembrane region" description="Helical" evidence="2">
    <location>
        <begin position="204"/>
        <end position="225"/>
    </location>
</feature>
<reference evidence="3" key="2">
    <citation type="submission" date="2023-05" db="EMBL/GenBank/DDBJ databases">
        <authorList>
            <consortium name="Lawrence Berkeley National Laboratory"/>
            <person name="Steindorff A."/>
            <person name="Hensen N."/>
            <person name="Bonometti L."/>
            <person name="Westerberg I."/>
            <person name="Brannstrom I.O."/>
            <person name="Guillou S."/>
            <person name="Cros-Aarteil S."/>
            <person name="Calhoun S."/>
            <person name="Haridas S."/>
            <person name="Kuo A."/>
            <person name="Mondo S."/>
            <person name="Pangilinan J."/>
            <person name="Riley R."/>
            <person name="Labutti K."/>
            <person name="Andreopoulos B."/>
            <person name="Lipzen A."/>
            <person name="Chen C."/>
            <person name="Yanf M."/>
            <person name="Daum C."/>
            <person name="Ng V."/>
            <person name="Clum A."/>
            <person name="Ohm R."/>
            <person name="Martin F."/>
            <person name="Silar P."/>
            <person name="Natvig D."/>
            <person name="Lalanne C."/>
            <person name="Gautier V."/>
            <person name="Ament-Velasquez S.L."/>
            <person name="Kruys A."/>
            <person name="Hutchinson M.I."/>
            <person name="Powell A.J."/>
            <person name="Barry K."/>
            <person name="Miller A.N."/>
            <person name="Grigoriev I.V."/>
            <person name="Debuchy R."/>
            <person name="Gladieux P."/>
            <person name="Thoren M.H."/>
            <person name="Johannesson H."/>
        </authorList>
    </citation>
    <scope>NUCLEOTIDE SEQUENCE</scope>
    <source>
        <strain evidence="3">CBS 315.58</strain>
    </source>
</reference>
<accession>A0AAN7AZ65</accession>
<evidence type="ECO:0000313" key="3">
    <source>
        <dbReference type="EMBL" id="KAK4202585.1"/>
    </source>
</evidence>
<feature type="region of interest" description="Disordered" evidence="1">
    <location>
        <begin position="36"/>
        <end position="55"/>
    </location>
</feature>
<keyword evidence="2" id="KW-1133">Transmembrane helix</keyword>
<protein>
    <submittedName>
        <fullName evidence="3">Uncharacterized protein</fullName>
    </submittedName>
</protein>
<keyword evidence="2" id="KW-0472">Membrane</keyword>
<keyword evidence="4" id="KW-1185">Reference proteome</keyword>
<organism evidence="3 4">
    <name type="scientific">Triangularia verruculosa</name>
    <dbReference type="NCBI Taxonomy" id="2587418"/>
    <lineage>
        <taxon>Eukaryota</taxon>
        <taxon>Fungi</taxon>
        <taxon>Dikarya</taxon>
        <taxon>Ascomycota</taxon>
        <taxon>Pezizomycotina</taxon>
        <taxon>Sordariomycetes</taxon>
        <taxon>Sordariomycetidae</taxon>
        <taxon>Sordariales</taxon>
        <taxon>Podosporaceae</taxon>
        <taxon>Triangularia</taxon>
    </lineage>
</organism>
<sequence>MFQSISRQAIARRAAPLTMRRLTPQVIPLHRQTSRFYSDTTDNNNTSREATPQMPPNLWDHADIIRRQIRERHVKTTTESDAEKLMGEASVALGLIRRVLAEQQESLLATPSSPPSGKRVAAAEKELDRLRIILEFMALGFCHRRDTAEWGAMTETEVDLFGVLQGSEGKESEVMEGLNKLWAEFQEGEDLEEKQAQTNARIEGFSFGFLALAIPLLFFMFGTLLHASGTDESSNDTRAKGKPEPKQKYLYVPGLRGGRMEVYEHISDVHVRPIVYW</sequence>
<name>A0AAN7AZ65_9PEZI</name>
<reference evidence="3" key="1">
    <citation type="journal article" date="2023" name="Mol. Phylogenet. Evol.">
        <title>Genome-scale phylogeny and comparative genomics of the fungal order Sordariales.</title>
        <authorList>
            <person name="Hensen N."/>
            <person name="Bonometti L."/>
            <person name="Westerberg I."/>
            <person name="Brannstrom I.O."/>
            <person name="Guillou S."/>
            <person name="Cros-Aarteil S."/>
            <person name="Calhoun S."/>
            <person name="Haridas S."/>
            <person name="Kuo A."/>
            <person name="Mondo S."/>
            <person name="Pangilinan J."/>
            <person name="Riley R."/>
            <person name="LaButti K."/>
            <person name="Andreopoulos B."/>
            <person name="Lipzen A."/>
            <person name="Chen C."/>
            <person name="Yan M."/>
            <person name="Daum C."/>
            <person name="Ng V."/>
            <person name="Clum A."/>
            <person name="Steindorff A."/>
            <person name="Ohm R.A."/>
            <person name="Martin F."/>
            <person name="Silar P."/>
            <person name="Natvig D.O."/>
            <person name="Lalanne C."/>
            <person name="Gautier V."/>
            <person name="Ament-Velasquez S.L."/>
            <person name="Kruys A."/>
            <person name="Hutchinson M.I."/>
            <person name="Powell A.J."/>
            <person name="Barry K."/>
            <person name="Miller A.N."/>
            <person name="Grigoriev I.V."/>
            <person name="Debuchy R."/>
            <person name="Gladieux P."/>
            <person name="Hiltunen Thoren M."/>
            <person name="Johannesson H."/>
        </authorList>
    </citation>
    <scope>NUCLEOTIDE SEQUENCE</scope>
    <source>
        <strain evidence="3">CBS 315.58</strain>
    </source>
</reference>
<evidence type="ECO:0000256" key="2">
    <source>
        <dbReference type="SAM" id="Phobius"/>
    </source>
</evidence>
<comment type="caution">
    <text evidence="3">The sequence shown here is derived from an EMBL/GenBank/DDBJ whole genome shotgun (WGS) entry which is preliminary data.</text>
</comment>
<proteinExistence type="predicted"/>
<evidence type="ECO:0000313" key="4">
    <source>
        <dbReference type="Proteomes" id="UP001303160"/>
    </source>
</evidence>
<dbReference type="AlphaFoldDB" id="A0AAN7AZ65"/>
<evidence type="ECO:0000256" key="1">
    <source>
        <dbReference type="SAM" id="MobiDB-lite"/>
    </source>
</evidence>
<dbReference type="Proteomes" id="UP001303160">
    <property type="component" value="Unassembled WGS sequence"/>
</dbReference>
<feature type="compositionally biased region" description="Polar residues" evidence="1">
    <location>
        <begin position="36"/>
        <end position="50"/>
    </location>
</feature>